<dbReference type="InterPro" id="IPR013098">
    <property type="entry name" value="Ig_I-set"/>
</dbReference>
<dbReference type="InterPro" id="IPR003598">
    <property type="entry name" value="Ig_sub2"/>
</dbReference>
<keyword evidence="10 18" id="KW-0472">Membrane</keyword>
<feature type="domain" description="Ig-like" evidence="19">
    <location>
        <begin position="335"/>
        <end position="428"/>
    </location>
</feature>
<keyword evidence="7" id="KW-0677">Repeat</keyword>
<keyword evidence="12" id="KW-0325">Glycoprotein</keyword>
<feature type="compositionally biased region" description="Basic and acidic residues" evidence="17">
    <location>
        <begin position="1446"/>
        <end position="1481"/>
    </location>
</feature>
<evidence type="ECO:0000256" key="6">
    <source>
        <dbReference type="ARBA" id="ARBA00022729"/>
    </source>
</evidence>
<dbReference type="GO" id="GO:0007420">
    <property type="term" value="P:brain development"/>
    <property type="evidence" value="ECO:0007669"/>
    <property type="project" value="TreeGrafter"/>
</dbReference>
<dbReference type="SUPFAM" id="SSF48726">
    <property type="entry name" value="Immunoglobulin"/>
    <property type="match status" value="6"/>
</dbReference>
<dbReference type="GeneID" id="120059590"/>
<dbReference type="InterPro" id="IPR007110">
    <property type="entry name" value="Ig-like_dom"/>
</dbReference>
<dbReference type="SMART" id="SM00408">
    <property type="entry name" value="IGc2"/>
    <property type="match status" value="5"/>
</dbReference>
<feature type="domain" description="Ig-like" evidence="19">
    <location>
        <begin position="631"/>
        <end position="718"/>
    </location>
</feature>
<feature type="domain" description="Fibronectin type-III" evidence="20">
    <location>
        <begin position="1218"/>
        <end position="1313"/>
    </location>
</feature>
<dbReference type="FunFam" id="2.60.40.10:FF:000005">
    <property type="entry name" value="Neuronal cell adhesion molecule"/>
    <property type="match status" value="1"/>
</dbReference>
<feature type="domain" description="Ig-like" evidence="19">
    <location>
        <begin position="433"/>
        <end position="523"/>
    </location>
</feature>
<evidence type="ECO:0000256" key="15">
    <source>
        <dbReference type="ARBA" id="ARBA00060042"/>
    </source>
</evidence>
<feature type="domain" description="Fibronectin type-III" evidence="20">
    <location>
        <begin position="1109"/>
        <end position="1214"/>
    </location>
</feature>
<dbReference type="Pfam" id="PF13882">
    <property type="entry name" value="Bravo_FIGEY"/>
    <property type="match status" value="1"/>
</dbReference>
<feature type="region of interest" description="Disordered" evidence="17">
    <location>
        <begin position="1519"/>
        <end position="1551"/>
    </location>
</feature>
<evidence type="ECO:0000256" key="16">
    <source>
        <dbReference type="ARBA" id="ARBA00074488"/>
    </source>
</evidence>
<comment type="function">
    <text evidence="15">Neural cell adhesion molecule involved in the dynamics of cell adhesion and in the generation of transmembrane signals at tyrosine kinase receptors. During brain development, critical in multiple processes, including neuronal migration, axonal growth and fasciculation, and synaptogenesis. In the mature brain, plays a role in the dynamics of neuronal structure and function, including synaptic plasticity.</text>
</comment>
<dbReference type="FunFam" id="2.60.40.10:FF:000078">
    <property type="entry name" value="Neuronal cell adhesion molecule"/>
    <property type="match status" value="1"/>
</dbReference>
<dbReference type="SMART" id="SM00409">
    <property type="entry name" value="IG"/>
    <property type="match status" value="6"/>
</dbReference>
<protein>
    <recommendedName>
        <fullName evidence="16">Neural cell adhesion molecule L1</fullName>
    </recommendedName>
</protein>
<evidence type="ECO:0000256" key="14">
    <source>
        <dbReference type="ARBA" id="ARBA00023319"/>
    </source>
</evidence>
<evidence type="ECO:0000256" key="3">
    <source>
        <dbReference type="ARBA" id="ARBA00008588"/>
    </source>
</evidence>
<feature type="domain" description="Ig-like" evidence="19">
    <location>
        <begin position="813"/>
        <end position="904"/>
    </location>
</feature>
<feature type="region of interest" description="Disordered" evidence="17">
    <location>
        <begin position="992"/>
        <end position="1021"/>
    </location>
</feature>
<dbReference type="FunFam" id="2.60.40.10:FF:000347">
    <property type="entry name" value="Neuronal cell adhesion molecule"/>
    <property type="match status" value="1"/>
</dbReference>
<dbReference type="InterPro" id="IPR036179">
    <property type="entry name" value="Ig-like_dom_sf"/>
</dbReference>
<evidence type="ECO:0000313" key="22">
    <source>
        <dbReference type="RefSeq" id="XP_038864649.1"/>
    </source>
</evidence>
<evidence type="ECO:0000256" key="11">
    <source>
        <dbReference type="ARBA" id="ARBA00023157"/>
    </source>
</evidence>
<dbReference type="PROSITE" id="PS50853">
    <property type="entry name" value="FN3"/>
    <property type="match status" value="5"/>
</dbReference>
<dbReference type="CDD" id="cd00063">
    <property type="entry name" value="FN3"/>
    <property type="match status" value="5"/>
</dbReference>
<evidence type="ECO:0000256" key="8">
    <source>
        <dbReference type="ARBA" id="ARBA00022889"/>
    </source>
</evidence>
<evidence type="ECO:0000256" key="5">
    <source>
        <dbReference type="ARBA" id="ARBA00022692"/>
    </source>
</evidence>
<feature type="compositionally biased region" description="Polar residues" evidence="17">
    <location>
        <begin position="1000"/>
        <end position="1014"/>
    </location>
</feature>
<dbReference type="InterPro" id="IPR026966">
    <property type="entry name" value="Neurofascin/L1/NrCAM_C"/>
</dbReference>
<dbReference type="Gene3D" id="2.60.40.10">
    <property type="entry name" value="Immunoglobulins"/>
    <property type="match status" value="11"/>
</dbReference>
<dbReference type="Pfam" id="PF07679">
    <property type="entry name" value="I-set"/>
    <property type="match status" value="1"/>
</dbReference>
<evidence type="ECO:0000256" key="9">
    <source>
        <dbReference type="ARBA" id="ARBA00022989"/>
    </source>
</evidence>
<reference evidence="22" key="1">
    <citation type="submission" date="2025-08" db="UniProtKB">
        <authorList>
            <consortium name="RefSeq"/>
        </authorList>
    </citation>
    <scope>IDENTIFICATION</scope>
    <source>
        <tissue evidence="22">White muscle</tissue>
    </source>
</reference>
<dbReference type="Proteomes" id="UP000808372">
    <property type="component" value="Chromosome 14"/>
</dbReference>
<keyword evidence="9 18" id="KW-1133">Transmembrane helix</keyword>
<feature type="region of interest" description="Disordered" evidence="17">
    <location>
        <begin position="1196"/>
        <end position="1216"/>
    </location>
</feature>
<evidence type="ECO:0000256" key="2">
    <source>
        <dbReference type="ARBA" id="ARBA00004624"/>
    </source>
</evidence>
<name>A0A8U1C9D8_SALNM</name>
<evidence type="ECO:0000256" key="17">
    <source>
        <dbReference type="SAM" id="MobiDB-lite"/>
    </source>
</evidence>
<evidence type="ECO:0000256" key="1">
    <source>
        <dbReference type="ARBA" id="ARBA00004251"/>
    </source>
</evidence>
<feature type="domain" description="Fibronectin type-III" evidence="20">
    <location>
        <begin position="911"/>
        <end position="1006"/>
    </location>
</feature>
<feature type="region of interest" description="Disordered" evidence="17">
    <location>
        <begin position="1151"/>
        <end position="1174"/>
    </location>
</feature>
<dbReference type="PANTHER" id="PTHR44170:SF36">
    <property type="entry name" value="L1 CELL ADHESION MOLECULE"/>
    <property type="match status" value="1"/>
</dbReference>
<feature type="transmembrane region" description="Helical" evidence="18">
    <location>
        <begin position="1414"/>
        <end position="1436"/>
    </location>
</feature>
<dbReference type="GO" id="GO:0098632">
    <property type="term" value="F:cell-cell adhesion mediator activity"/>
    <property type="evidence" value="ECO:0007669"/>
    <property type="project" value="TreeGrafter"/>
</dbReference>
<dbReference type="FunFam" id="2.60.40.10:FF:002563">
    <property type="entry name" value="Neural cell adhesion molecule L1"/>
    <property type="match status" value="1"/>
</dbReference>
<keyword evidence="13" id="KW-0966">Cell projection</keyword>
<dbReference type="InterPro" id="IPR003961">
    <property type="entry name" value="FN3_dom"/>
</dbReference>
<keyword evidence="11" id="KW-1015">Disulfide bond</keyword>
<evidence type="ECO:0000256" key="4">
    <source>
        <dbReference type="ARBA" id="ARBA00022475"/>
    </source>
</evidence>
<dbReference type="InterPro" id="IPR003599">
    <property type="entry name" value="Ig_sub"/>
</dbReference>
<dbReference type="InterPro" id="IPR013151">
    <property type="entry name" value="Immunoglobulin_dom"/>
</dbReference>
<dbReference type="GO" id="GO:0030426">
    <property type="term" value="C:growth cone"/>
    <property type="evidence" value="ECO:0007669"/>
    <property type="project" value="UniProtKB-SubCell"/>
</dbReference>
<evidence type="ECO:0000256" key="7">
    <source>
        <dbReference type="ARBA" id="ARBA00022737"/>
    </source>
</evidence>
<organism evidence="21 22">
    <name type="scientific">Salvelinus namaycush</name>
    <name type="common">Lake trout</name>
    <name type="synonym">Salmo namaycush</name>
    <dbReference type="NCBI Taxonomy" id="8040"/>
    <lineage>
        <taxon>Eukaryota</taxon>
        <taxon>Metazoa</taxon>
        <taxon>Chordata</taxon>
        <taxon>Craniata</taxon>
        <taxon>Vertebrata</taxon>
        <taxon>Euteleostomi</taxon>
        <taxon>Actinopterygii</taxon>
        <taxon>Neopterygii</taxon>
        <taxon>Teleostei</taxon>
        <taxon>Protacanthopterygii</taxon>
        <taxon>Salmoniformes</taxon>
        <taxon>Salmonidae</taxon>
        <taxon>Salmoninae</taxon>
        <taxon>Salvelinus</taxon>
    </lineage>
</organism>
<dbReference type="PANTHER" id="PTHR44170">
    <property type="entry name" value="PROTEIN SIDEKICK"/>
    <property type="match status" value="1"/>
</dbReference>
<dbReference type="FunFam" id="2.60.40.10:FF:000367">
    <property type="entry name" value="Neural cell adhesion molecule L1-like protein"/>
    <property type="match status" value="1"/>
</dbReference>
<evidence type="ECO:0000256" key="10">
    <source>
        <dbReference type="ARBA" id="ARBA00023136"/>
    </source>
</evidence>
<comment type="similarity">
    <text evidence="3">Belongs to the immunoglobulin superfamily. L1/neurofascin/NgCAM family.</text>
</comment>
<dbReference type="InterPro" id="IPR013783">
    <property type="entry name" value="Ig-like_fold"/>
</dbReference>
<dbReference type="SMART" id="SM00060">
    <property type="entry name" value="FN3"/>
    <property type="match status" value="5"/>
</dbReference>
<evidence type="ECO:0000259" key="19">
    <source>
        <dbReference type="PROSITE" id="PS50835"/>
    </source>
</evidence>
<evidence type="ECO:0000256" key="12">
    <source>
        <dbReference type="ARBA" id="ARBA00023180"/>
    </source>
</evidence>
<dbReference type="GO" id="GO:0007411">
    <property type="term" value="P:axon guidance"/>
    <property type="evidence" value="ECO:0007669"/>
    <property type="project" value="TreeGrafter"/>
</dbReference>
<sequence>MALWVTGLTGSLGSLGRWALWIAGLSGSLDSLDRWALWIAGLTGSLGSLGRWTHWIAGLSGSLDSLDCWALWIAGLSGSLGSLDRWTHWVAGLTGSLGSLDRWTHWIAGLTGSLGSLGRWALWVAGLTGSLDSLDRWTHWIAGLSGSLGSLDRWTHWIAGLTGSLDSLDRWALWIAGLTGSLDSLDRWALWIAGLSGSLGSLDRWALWIAGLSGSLGSLDRWTHWAELDSLDSASHQPGILISLGSSSAWDLISLGPHQPGILISLGSSSAWDPHQPGTSSAWDPHQPGILISLEPGLEQGRHGEPNVQAQCSKELVKMGEGASVVGTTTFKKPPVITTQPESITVFGAEDILLTCEASGNPSPDFRWTKDGEEFIPANDPGLSVSPGSGTFMKTEVVSGPMSQYKGKYSCYADNALGTAVSNEVQLSTENAPALQKEQKVKKKVEEGESVVLKCNPPFSTVPPVIHWMDERMHHIELNDRVTQGRDGNLYFSHVTVDDTRIDYTCNVQYLSARTILSKEPITLTVTTSNSVVRSRRPQMMRPSGTHSTYHALRGQSLELECIVQGLPTPTVQWVRKDGQLSESRTSRHLSDRLLRISNISDSDGGEYQCSASNSQGKVTHTYTVSVEAAPYWTKEPVSQLYAPGETVRLDCQADGIPSPAVAWSINGKPITDIDSTPRRTVRDETLILRDVVFTDTAVYQCQAHNKHGTILVNTYIFVIELPPQILNADGQKYNFTEGQKAVLQCQTFGSPRPKVTWERTGSASLLAEPRVNLLTNGNLQITNVSHGDEGLYTCSVSNTNLSINADLDVLNRTVILSPPGSLRVQPGKTAIFTCLAQVDPKLTPPHIQWKRSGQKLFQSYAEDKYTFEGPDLIVANVQTEDEGVYTCEVITNLDRVEASGSIIVVDRPDPPTQLQVSDPKDRNVTLSWTAGDNHNSPVIEFVVEFKDGDSKERGWEELKRVSGTNESVTISLQPYESYRFRVISINNIGKSDPSMPSDLHSTPPQAPDNNPENVRSESTDPDTLVITWEEMDRRVFNGPEFHYKVFWKRVVGDTTWHSNVSTEPPFIVTEVGNFSAFQIKVQAVNQKGEGPELDPVTGYSGEDIPLEAPKNVGMVLLNSSAIRVTWEPVNEKTVRGHLLGYKIHLTRFGSRGRGSRRAREPETSVEVETGPKEEKRVLGGLRPYSHYALTVTVFNSKGEGPPSKTLSFETDEGAPGPPMSLLLDSHAGTEMTLHWTPPAQPNGVLKGYLLQYQIVKSGDSPMQVETIDDHKVTHLTLKQLDPHSRYRFYLRGRTSAGDGEPITREGATTLDGAPPSNISLSVGEKSVNLSWVPGQRQRSVGFQVQYLNKQDGGKWKQSEKLNSSASFYQLKGLTPGSQYRLRFIFSNNTFWETEITTKGAGVMDVQTGFATQGWFIGLVTAIVLLLLVLLILCFIKRGKGGKYSVKDKEEGQVDSEARPMKDETFGEYRSLESDNEEKRTASQASLCDESKLCTSDDNLDGYNNGSIAVTEVTMEDSLVSQYSRPSKATPDPGTLQDSSPLNPNTTAILD</sequence>
<feature type="region of interest" description="Disordered" evidence="17">
    <location>
        <begin position="1446"/>
        <end position="1484"/>
    </location>
</feature>
<gene>
    <name evidence="22" type="primary">LOC120059590</name>
</gene>
<dbReference type="GO" id="GO:0005886">
    <property type="term" value="C:plasma membrane"/>
    <property type="evidence" value="ECO:0007669"/>
    <property type="project" value="UniProtKB-SubCell"/>
</dbReference>
<feature type="domain" description="Fibronectin type-III" evidence="20">
    <location>
        <begin position="1011"/>
        <end position="1104"/>
    </location>
</feature>
<keyword evidence="21" id="KW-1185">Reference proteome</keyword>
<evidence type="ECO:0000313" key="21">
    <source>
        <dbReference type="Proteomes" id="UP000808372"/>
    </source>
</evidence>
<feature type="domain" description="Ig-like" evidence="19">
    <location>
        <begin position="538"/>
        <end position="626"/>
    </location>
</feature>
<keyword evidence="14" id="KW-0393">Immunoglobulin domain</keyword>
<keyword evidence="4" id="KW-1003">Cell membrane</keyword>
<evidence type="ECO:0000256" key="18">
    <source>
        <dbReference type="SAM" id="Phobius"/>
    </source>
</evidence>
<dbReference type="Pfam" id="PF00047">
    <property type="entry name" value="ig"/>
    <property type="match status" value="1"/>
</dbReference>
<proteinExistence type="inferred from homology"/>
<dbReference type="FunFam" id="2.60.40.10:FF:000028">
    <property type="entry name" value="Neuronal cell adhesion molecule"/>
    <property type="match status" value="1"/>
</dbReference>
<dbReference type="RefSeq" id="XP_038864649.1">
    <property type="nucleotide sequence ID" value="XM_039008721.1"/>
</dbReference>
<keyword evidence="6" id="KW-0732">Signal</keyword>
<keyword evidence="8" id="KW-0130">Cell adhesion</keyword>
<feature type="compositionally biased region" description="Polar residues" evidence="17">
    <location>
        <begin position="1536"/>
        <end position="1551"/>
    </location>
</feature>
<dbReference type="SUPFAM" id="SSF49265">
    <property type="entry name" value="Fibronectin type III"/>
    <property type="match status" value="3"/>
</dbReference>
<dbReference type="Pfam" id="PF00041">
    <property type="entry name" value="fn3"/>
    <property type="match status" value="5"/>
</dbReference>
<accession>A0A8U1C9D8</accession>
<evidence type="ECO:0000259" key="20">
    <source>
        <dbReference type="PROSITE" id="PS50853"/>
    </source>
</evidence>
<comment type="subcellular location">
    <subcellularLocation>
        <location evidence="1">Cell membrane</location>
        <topology evidence="1">Single-pass type I membrane protein</topology>
    </subcellularLocation>
    <subcellularLocation>
        <location evidence="2">Cell projection</location>
        <location evidence="2">Growth cone</location>
    </subcellularLocation>
</comment>
<dbReference type="FunFam" id="2.60.40.10:FF:000057">
    <property type="entry name" value="neural cell adhesion molecule L1"/>
    <property type="match status" value="1"/>
</dbReference>
<dbReference type="Pfam" id="PF13927">
    <property type="entry name" value="Ig_3"/>
    <property type="match status" value="4"/>
</dbReference>
<feature type="domain" description="Fibronectin type-III" evidence="20">
    <location>
        <begin position="1315"/>
        <end position="1401"/>
    </location>
</feature>
<dbReference type="KEGG" id="snh:120059590"/>
<dbReference type="InterPro" id="IPR036116">
    <property type="entry name" value="FN3_sf"/>
</dbReference>
<dbReference type="PROSITE" id="PS50835">
    <property type="entry name" value="IG_LIKE"/>
    <property type="match status" value="6"/>
</dbReference>
<keyword evidence="5 18" id="KW-0812">Transmembrane</keyword>
<feature type="domain" description="Ig-like" evidence="19">
    <location>
        <begin position="724"/>
        <end position="805"/>
    </location>
</feature>
<evidence type="ECO:0000256" key="13">
    <source>
        <dbReference type="ARBA" id="ARBA00023273"/>
    </source>
</evidence>